<dbReference type="Proteomes" id="UP000245802">
    <property type="component" value="Chromosome"/>
</dbReference>
<evidence type="ECO:0000256" key="1">
    <source>
        <dbReference type="SAM" id="MobiDB-lite"/>
    </source>
</evidence>
<dbReference type="KEGG" id="gog:C1280_34070"/>
<dbReference type="RefSeq" id="WP_010035972.1">
    <property type="nucleotide sequence ID" value="NZ_CP025958.1"/>
</dbReference>
<keyword evidence="3" id="KW-1185">Reference proteome</keyword>
<reference evidence="2 3" key="1">
    <citation type="submission" date="2018-01" db="EMBL/GenBank/DDBJ databases">
        <title>G. obscuriglobus.</title>
        <authorList>
            <person name="Franke J."/>
            <person name="Blomberg W."/>
            <person name="Selmecki A."/>
        </authorList>
    </citation>
    <scope>NUCLEOTIDE SEQUENCE [LARGE SCALE GENOMIC DNA]</scope>
    <source>
        <strain evidence="2 3">DSM 5831</strain>
    </source>
</reference>
<name>A0A2Z3HF13_9BACT</name>
<feature type="region of interest" description="Disordered" evidence="1">
    <location>
        <begin position="59"/>
        <end position="83"/>
    </location>
</feature>
<proteinExistence type="predicted"/>
<dbReference type="AlphaFoldDB" id="A0A2Z3HF13"/>
<evidence type="ECO:0000313" key="2">
    <source>
        <dbReference type="EMBL" id="AWM41535.1"/>
    </source>
</evidence>
<accession>A0A2Z3HF13</accession>
<dbReference type="InterPro" id="IPR025132">
    <property type="entry name" value="DUF4058"/>
</dbReference>
<dbReference type="OrthoDB" id="275719at2"/>
<dbReference type="EMBL" id="CP025958">
    <property type="protein sequence ID" value="AWM41535.1"/>
    <property type="molecule type" value="Genomic_DNA"/>
</dbReference>
<sequence length="249" mass="27937">MPLRDHFRPPLADKRRWDVLHGQWPAMIVQRLFPLLPERFYAGPSVHLSHSFEVDIGAMDEGDAEPSDSSAYQDSGGGVAVQARPTVTPAPTLTVETEWPDQEEYEVRIYDEDRGGRLVAAVEIVSPANKDRPESRKAFVAKCAAMLQQDVCVSIVDVVTVKQFNLYAELMELLDRTDPALKPEPPSVYAVTLRGRKRPKKKSQLDVWFYPLVIGQPLPALPLWLDANLSVMLDLEGSYEDACRVLRIA</sequence>
<gene>
    <name evidence="2" type="ORF">C1280_34070</name>
</gene>
<evidence type="ECO:0000313" key="3">
    <source>
        <dbReference type="Proteomes" id="UP000245802"/>
    </source>
</evidence>
<dbReference type="Pfam" id="PF13267">
    <property type="entry name" value="DUF4058"/>
    <property type="match status" value="1"/>
</dbReference>
<protein>
    <submittedName>
        <fullName evidence="2">DUF4058 domain-containing protein</fullName>
    </submittedName>
</protein>
<organism evidence="2 3">
    <name type="scientific">Gemmata obscuriglobus</name>
    <dbReference type="NCBI Taxonomy" id="114"/>
    <lineage>
        <taxon>Bacteria</taxon>
        <taxon>Pseudomonadati</taxon>
        <taxon>Planctomycetota</taxon>
        <taxon>Planctomycetia</taxon>
        <taxon>Gemmatales</taxon>
        <taxon>Gemmataceae</taxon>
        <taxon>Gemmata</taxon>
    </lineage>
</organism>